<dbReference type="RefSeq" id="WP_046315738.1">
    <property type="nucleotide sequence ID" value="NZ_JAMBJK010000003.1"/>
</dbReference>
<dbReference type="EMBL" id="JXJQ01000005">
    <property type="protein sequence ID" value="KJY62601.1"/>
    <property type="molecule type" value="Genomic_DNA"/>
</dbReference>
<name>A0A0F4LYI0_9LACO</name>
<dbReference type="HOGENOM" id="CLU_1045063_0_0_9"/>
<dbReference type="AlphaFoldDB" id="A0A0F4LYI0"/>
<dbReference type="STRING" id="1218492.JG30_03900"/>
<reference evidence="1 2" key="1">
    <citation type="submission" date="2015-01" db="EMBL/GenBank/DDBJ databases">
        <title>Comparative genomics of the lactic acid bacteria isolated from the honey bee gut.</title>
        <authorList>
            <person name="Ellegaard K.M."/>
            <person name="Tamarit D."/>
            <person name="Javelind E."/>
            <person name="Olofsson T."/>
            <person name="Andersson S.G."/>
            <person name="Vasquez A."/>
        </authorList>
    </citation>
    <scope>NUCLEOTIDE SEQUENCE [LARGE SCALE GENOMIC DNA]</scope>
    <source>
        <strain evidence="1 2">Bin4</strain>
    </source>
</reference>
<dbReference type="OrthoDB" id="2162219at2"/>
<evidence type="ECO:0000313" key="1">
    <source>
        <dbReference type="EMBL" id="KJY62601.1"/>
    </source>
</evidence>
<dbReference type="Proteomes" id="UP000033558">
    <property type="component" value="Unassembled WGS sequence"/>
</dbReference>
<protein>
    <submittedName>
        <fullName evidence="1">Uncharacterized protein</fullName>
    </submittedName>
</protein>
<organism evidence="1 2">
    <name type="scientific">Bombilactobacillus mellifer</name>
    <dbReference type="NCBI Taxonomy" id="1218492"/>
    <lineage>
        <taxon>Bacteria</taxon>
        <taxon>Bacillati</taxon>
        <taxon>Bacillota</taxon>
        <taxon>Bacilli</taxon>
        <taxon>Lactobacillales</taxon>
        <taxon>Lactobacillaceae</taxon>
        <taxon>Bombilactobacillus</taxon>
    </lineage>
</organism>
<gene>
    <name evidence="1" type="ORF">JG30_03900</name>
</gene>
<keyword evidence="2" id="KW-1185">Reference proteome</keyword>
<accession>A0A0F4LYI0</accession>
<dbReference type="PATRIC" id="fig|1218492.5.peg.512"/>
<evidence type="ECO:0000313" key="2">
    <source>
        <dbReference type="Proteomes" id="UP000033558"/>
    </source>
</evidence>
<sequence length="267" mass="31761">MLLPNDYWLDKILTKSFLLSPRALRHMAIDDEFPLTPTVMALYDLRTRAQCEWSTVIVDAKFGCLLTHRTTRQLINHFLHHNLVDLHLSRILLLYHQRRRFLPLILGNAVYLPLHGAQQTTSDWIGLHWQRYFFQNRAAQWVQFQTLNHYHLQFAYSSQRSLLRAIHDACYLAHYCYWLTVQLVQNLGYQLQASTVRNLLWLFEQCSCTLHKNLPPTAAESKRFLQTFQIWTLQQVVALPEFSWSAQMQQQVVHEWSALLMGHRYLW</sequence>
<comment type="caution">
    <text evidence="1">The sequence shown here is derived from an EMBL/GenBank/DDBJ whole genome shotgun (WGS) entry which is preliminary data.</text>
</comment>
<proteinExistence type="predicted"/>